<protein>
    <submittedName>
        <fullName evidence="1">Uncharacterized protein</fullName>
    </submittedName>
</protein>
<name>A0A1B6J7L8_9HEMI</name>
<feature type="non-terminal residue" evidence="1">
    <location>
        <position position="1"/>
    </location>
</feature>
<dbReference type="EMBL" id="GECU01012530">
    <property type="protein sequence ID" value="JAS95176.1"/>
    <property type="molecule type" value="Transcribed_RNA"/>
</dbReference>
<evidence type="ECO:0000313" key="1">
    <source>
        <dbReference type="EMBL" id="JAS95176.1"/>
    </source>
</evidence>
<proteinExistence type="predicted"/>
<sequence length="312" mass="35995">AALLDSPITKGLQSLVDARNIATKLKEYSCSAILKGLTILLRRVAEKALSKKKSREKNENLWIKNLEYNNMKPRQRSPCVNDRVKAVMVLLTLVADQKYDDIDHKSQFMDAALQFCEKLFFTEESVTEVLMFMGYLYTCLAEQSRALTRVRTLIYDLLYSFTKKFHCIIFAILSTWPEVLRVKPIESYMDDPVSLAVINAFFHVTAEGSFGNNKINSFLRFLKQKYQFDATTTNIDELFDMFVTQLRWEEVHKAIILLAKKGNRGWFQKRPLGVLLDVVRQWKADKRSNEEAVCALKVIGYCVRSFNGATQQ</sequence>
<accession>A0A1B6J7L8</accession>
<dbReference type="AlphaFoldDB" id="A0A1B6J7L8"/>
<gene>
    <name evidence="1" type="ORF">g.38664</name>
</gene>
<reference evidence="1" key="1">
    <citation type="submission" date="2015-11" db="EMBL/GenBank/DDBJ databases">
        <title>De novo transcriptome assembly of four potential Pierce s Disease insect vectors from Arizona vineyards.</title>
        <authorList>
            <person name="Tassone E.E."/>
        </authorList>
    </citation>
    <scope>NUCLEOTIDE SEQUENCE</scope>
</reference>
<organism evidence="1">
    <name type="scientific">Homalodisca liturata</name>
    <dbReference type="NCBI Taxonomy" id="320908"/>
    <lineage>
        <taxon>Eukaryota</taxon>
        <taxon>Metazoa</taxon>
        <taxon>Ecdysozoa</taxon>
        <taxon>Arthropoda</taxon>
        <taxon>Hexapoda</taxon>
        <taxon>Insecta</taxon>
        <taxon>Pterygota</taxon>
        <taxon>Neoptera</taxon>
        <taxon>Paraneoptera</taxon>
        <taxon>Hemiptera</taxon>
        <taxon>Auchenorrhyncha</taxon>
        <taxon>Membracoidea</taxon>
        <taxon>Cicadellidae</taxon>
        <taxon>Cicadellinae</taxon>
        <taxon>Proconiini</taxon>
        <taxon>Homalodisca</taxon>
    </lineage>
</organism>
<feature type="non-terminal residue" evidence="1">
    <location>
        <position position="312"/>
    </location>
</feature>